<dbReference type="RefSeq" id="WP_245779753.1">
    <property type="nucleotide sequence ID" value="NZ_FOYM01000019.1"/>
</dbReference>
<organism evidence="3 4">
    <name type="scientific">Desulfoscipio geothermicus DSM 3669</name>
    <dbReference type="NCBI Taxonomy" id="1121426"/>
    <lineage>
        <taxon>Bacteria</taxon>
        <taxon>Bacillati</taxon>
        <taxon>Bacillota</taxon>
        <taxon>Clostridia</taxon>
        <taxon>Eubacteriales</taxon>
        <taxon>Desulfallaceae</taxon>
        <taxon>Desulfoscipio</taxon>
    </lineage>
</organism>
<feature type="transmembrane region" description="Helical" evidence="1">
    <location>
        <begin position="575"/>
        <end position="596"/>
    </location>
</feature>
<feature type="transmembrane region" description="Helical" evidence="1">
    <location>
        <begin position="520"/>
        <end position="537"/>
    </location>
</feature>
<feature type="transmembrane region" description="Helical" evidence="1">
    <location>
        <begin position="416"/>
        <end position="441"/>
    </location>
</feature>
<feature type="transmembrane region" description="Helical" evidence="1">
    <location>
        <begin position="319"/>
        <end position="340"/>
    </location>
</feature>
<gene>
    <name evidence="3" type="ORF">SAMN05660706_1196</name>
</gene>
<protein>
    <submittedName>
        <fullName evidence="3">TRAP transporter, 4TM/12TM fusion protein</fullName>
    </submittedName>
</protein>
<dbReference type="Pfam" id="PF06808">
    <property type="entry name" value="DctM"/>
    <property type="match status" value="1"/>
</dbReference>
<feature type="transmembrane region" description="Helical" evidence="1">
    <location>
        <begin position="151"/>
        <end position="172"/>
    </location>
</feature>
<evidence type="ECO:0000259" key="2">
    <source>
        <dbReference type="Pfam" id="PF06808"/>
    </source>
</evidence>
<keyword evidence="1" id="KW-0812">Transmembrane</keyword>
<feature type="transmembrane region" description="Helical" evidence="1">
    <location>
        <begin position="282"/>
        <end position="307"/>
    </location>
</feature>
<feature type="transmembrane region" description="Helical" evidence="1">
    <location>
        <begin position="119"/>
        <end position="139"/>
    </location>
</feature>
<feature type="transmembrane region" description="Helical" evidence="1">
    <location>
        <begin position="192"/>
        <end position="216"/>
    </location>
</feature>
<dbReference type="InterPro" id="IPR011853">
    <property type="entry name" value="TRAP_DctM-Dct_fused"/>
</dbReference>
<reference evidence="4" key="1">
    <citation type="submission" date="2016-10" db="EMBL/GenBank/DDBJ databases">
        <authorList>
            <person name="Varghese N."/>
            <person name="Submissions S."/>
        </authorList>
    </citation>
    <scope>NUCLEOTIDE SEQUENCE [LARGE SCALE GENOMIC DNA]</scope>
    <source>
        <strain evidence="4">DSM 3669</strain>
    </source>
</reference>
<feature type="transmembrane region" description="Helical" evidence="1">
    <location>
        <begin position="488"/>
        <end position="514"/>
    </location>
</feature>
<dbReference type="InterPro" id="IPR010656">
    <property type="entry name" value="DctM"/>
</dbReference>
<dbReference type="PANTHER" id="PTHR43849:SF2">
    <property type="entry name" value="BLL3936 PROTEIN"/>
    <property type="match status" value="1"/>
</dbReference>
<feature type="transmembrane region" description="Helical" evidence="1">
    <location>
        <begin position="453"/>
        <end position="476"/>
    </location>
</feature>
<dbReference type="Proteomes" id="UP000199584">
    <property type="component" value="Unassembled WGS sequence"/>
</dbReference>
<dbReference type="EMBL" id="FOYM01000019">
    <property type="protein sequence ID" value="SFR09619.1"/>
    <property type="molecule type" value="Genomic_DNA"/>
</dbReference>
<sequence>MDKDHLERQGPQTEQEMEKMIEQYEGASAKRTFAGPLGKFIAFVAALFTLFFLYQAAFGVISPEANRGIYVGITIFLCLLIYPASKKSPSDRITIFDAFLGFLTLITTGYFIFMYPQMAYRIGFVTTTDLIMAIIAVLLALETVRRVTGNVLFFIALGFLLYGYFGNLFPGMLSHKGFSITRIASFMYASLYGIYGAVASIFASFVFLFITFGTFLEASGAGRFFIDFPYSVLGRTRGGPAKVAVLASGFMGSINGSATANVVTTGTFTIPLMKRIGYKPHMAGAIETVASTGGMLMPPIMGAGAFIMSEFTGIAYWDIVKVSIIPAILYYMYLYLMVEFQALNLGLKGLPKSELPNPMEVLKSGWYFIIPVVVIVYMLVAGYSPPMAAVIGVVLTIICSWFNKETRMYPKDIYNALVKSAIASLTVGATVGAIGIIIGVVYLTGLGLKFSDILLSLSGGFLPLAIVFVAIASYALGMGVTATTSYIILGVLASPALQELGVALLPAHLIIFWATQIANVNPPVCLAAFAAAAIAKAEPMKTGITAMIFAQPLYIMPFVFAYAPAILLVGDPADIYRTIFSVTLGMIFAACFFQNWMLRKLMLFERLIVAVGAIFLLLAGSTTDYIGFIIAAAMFVFQLLTRNKKVGKTLGTTA</sequence>
<keyword evidence="4" id="KW-1185">Reference proteome</keyword>
<accession>A0A1I6DVU8</accession>
<keyword evidence="1" id="KW-1133">Transmembrane helix</keyword>
<evidence type="ECO:0000256" key="1">
    <source>
        <dbReference type="SAM" id="Phobius"/>
    </source>
</evidence>
<feature type="domain" description="TRAP C4-dicarboxylate transport system permease DctM subunit" evidence="2">
    <location>
        <begin position="136"/>
        <end position="569"/>
    </location>
</feature>
<name>A0A1I6DVU8_9FIRM</name>
<evidence type="ECO:0000313" key="4">
    <source>
        <dbReference type="Proteomes" id="UP000199584"/>
    </source>
</evidence>
<evidence type="ECO:0000313" key="3">
    <source>
        <dbReference type="EMBL" id="SFR09619.1"/>
    </source>
</evidence>
<feature type="transmembrane region" description="Helical" evidence="1">
    <location>
        <begin position="40"/>
        <end position="61"/>
    </location>
</feature>
<feature type="transmembrane region" description="Helical" evidence="1">
    <location>
        <begin position="67"/>
        <end position="83"/>
    </location>
</feature>
<dbReference type="STRING" id="39060.SAMN05660706_1196"/>
<dbReference type="AlphaFoldDB" id="A0A1I6DVU8"/>
<proteinExistence type="predicted"/>
<feature type="transmembrane region" description="Helical" evidence="1">
    <location>
        <begin position="95"/>
        <end position="113"/>
    </location>
</feature>
<keyword evidence="1" id="KW-0472">Membrane</keyword>
<feature type="transmembrane region" description="Helical" evidence="1">
    <location>
        <begin position="361"/>
        <end position="380"/>
    </location>
</feature>
<dbReference type="PANTHER" id="PTHR43849">
    <property type="entry name" value="BLL3936 PROTEIN"/>
    <property type="match status" value="1"/>
</dbReference>
<dbReference type="NCBIfam" id="TIGR02123">
    <property type="entry name" value="TRAP_fused"/>
    <property type="match status" value="1"/>
</dbReference>
<feature type="transmembrane region" description="Helical" evidence="1">
    <location>
        <begin position="549"/>
        <end position="569"/>
    </location>
</feature>